<organism evidence="9 10">
    <name type="scientific">Pristionchus fissidentatus</name>
    <dbReference type="NCBI Taxonomy" id="1538716"/>
    <lineage>
        <taxon>Eukaryota</taxon>
        <taxon>Metazoa</taxon>
        <taxon>Ecdysozoa</taxon>
        <taxon>Nematoda</taxon>
        <taxon>Chromadorea</taxon>
        <taxon>Rhabditida</taxon>
        <taxon>Rhabditina</taxon>
        <taxon>Diplogasteromorpha</taxon>
        <taxon>Diplogasteroidea</taxon>
        <taxon>Neodiplogasteridae</taxon>
        <taxon>Pristionchus</taxon>
    </lineage>
</organism>
<dbReference type="PANTHER" id="PTHR21461:SF80">
    <property type="entry name" value="GLYCOSYLTRANSFERASE FAMILY 92 PROTEIN"/>
    <property type="match status" value="1"/>
</dbReference>
<evidence type="ECO:0000256" key="1">
    <source>
        <dbReference type="ARBA" id="ARBA00004167"/>
    </source>
</evidence>
<name>A0AAV5WLH4_9BILA</name>
<keyword evidence="6" id="KW-1133">Transmembrane helix</keyword>
<evidence type="ECO:0000256" key="3">
    <source>
        <dbReference type="ARBA" id="ARBA00022676"/>
    </source>
</evidence>
<evidence type="ECO:0000256" key="8">
    <source>
        <dbReference type="RuleBase" id="RU366017"/>
    </source>
</evidence>
<comment type="caution">
    <text evidence="9">The sequence shown here is derived from an EMBL/GenBank/DDBJ whole genome shotgun (WGS) entry which is preliminary data.</text>
</comment>
<keyword evidence="3 8" id="KW-0328">Glycosyltransferase</keyword>
<proteinExistence type="inferred from homology"/>
<accession>A0AAV5WLH4</accession>
<dbReference type="EMBL" id="BTSY01000006">
    <property type="protein sequence ID" value="GMT32480.1"/>
    <property type="molecule type" value="Genomic_DNA"/>
</dbReference>
<dbReference type="Proteomes" id="UP001432322">
    <property type="component" value="Unassembled WGS sequence"/>
</dbReference>
<protein>
    <recommendedName>
        <fullName evidence="8">Glycosyltransferase family 92 protein</fullName>
        <ecNumber evidence="8">2.4.1.-</ecNumber>
    </recommendedName>
</protein>
<reference evidence="9" key="1">
    <citation type="submission" date="2023-10" db="EMBL/GenBank/DDBJ databases">
        <title>Genome assembly of Pristionchus species.</title>
        <authorList>
            <person name="Yoshida K."/>
            <person name="Sommer R.J."/>
        </authorList>
    </citation>
    <scope>NUCLEOTIDE SEQUENCE</scope>
    <source>
        <strain evidence="9">RS5133</strain>
    </source>
</reference>
<dbReference type="PANTHER" id="PTHR21461">
    <property type="entry name" value="GLYCOSYLTRANSFERASE FAMILY 92 PROTEIN"/>
    <property type="match status" value="1"/>
</dbReference>
<dbReference type="EC" id="2.4.1.-" evidence="8"/>
<evidence type="ECO:0000256" key="6">
    <source>
        <dbReference type="ARBA" id="ARBA00022989"/>
    </source>
</evidence>
<keyword evidence="7" id="KW-0472">Membrane</keyword>
<dbReference type="GO" id="GO:0005737">
    <property type="term" value="C:cytoplasm"/>
    <property type="evidence" value="ECO:0007669"/>
    <property type="project" value="TreeGrafter"/>
</dbReference>
<comment type="similarity">
    <text evidence="2 8">Belongs to the glycosyltransferase 92 family.</text>
</comment>
<evidence type="ECO:0000256" key="4">
    <source>
        <dbReference type="ARBA" id="ARBA00022679"/>
    </source>
</evidence>
<dbReference type="AlphaFoldDB" id="A0AAV5WLH4"/>
<evidence type="ECO:0000256" key="2">
    <source>
        <dbReference type="ARBA" id="ARBA00007647"/>
    </source>
</evidence>
<evidence type="ECO:0000256" key="5">
    <source>
        <dbReference type="ARBA" id="ARBA00022692"/>
    </source>
</evidence>
<comment type="subcellular location">
    <subcellularLocation>
        <location evidence="1">Membrane</location>
        <topology evidence="1">Single-pass membrane protein</topology>
    </subcellularLocation>
</comment>
<dbReference type="InterPro" id="IPR008166">
    <property type="entry name" value="Glyco_transf_92"/>
</dbReference>
<sequence>GRENIDGVYVKDAFRTANNEIRFLYFKNTAFRPLLKYWNGAKWQQIFERRVDPIMRLFLRCQVEAHVGVVRYKNDTDANNSLWLTTGISREKHRIRVHDVRPPAGFSPSEYHYPHKLGVCLQPIYFHADWTVCVQYFEFWLASGATKFYIYLHSASRPVRAILDFYKRRLGPAMEIIPWSDLPVADRHKGDFHRDPNTRLFRVGIHAAINDCLMRARYHVKFVSMLDLDETLHVPNGNQIIDELESLDADFPRMGTASLQWVYAEHENENRDVRFPHQIRFDSLANIKKPVESQVFSVYTDFRKVIQRPERAVLTDIHSTLINELLDPTLFDMEERKAAGGTEMTDITRMAGESNPRTSPFRYWEVRVPASRMSVVHLRRFNPAFQGSSRIYSNQTEEFRPFIETSNKMNSNYEGRIANEPIKDLDTGVWQAMMANTIRTLEECRYYPFNYNQFIGKGACQAVANCEPQISDLQHFTKVEQIWSNVAHRGRVFEYVKH</sequence>
<evidence type="ECO:0000313" key="9">
    <source>
        <dbReference type="EMBL" id="GMT32480.1"/>
    </source>
</evidence>
<dbReference type="GO" id="GO:0016020">
    <property type="term" value="C:membrane"/>
    <property type="evidence" value="ECO:0007669"/>
    <property type="project" value="UniProtKB-SubCell"/>
</dbReference>
<keyword evidence="5" id="KW-0812">Transmembrane</keyword>
<keyword evidence="10" id="KW-1185">Reference proteome</keyword>
<evidence type="ECO:0000256" key="7">
    <source>
        <dbReference type="ARBA" id="ARBA00023136"/>
    </source>
</evidence>
<evidence type="ECO:0000313" key="10">
    <source>
        <dbReference type="Proteomes" id="UP001432322"/>
    </source>
</evidence>
<gene>
    <name evidence="9" type="ORF">PFISCL1PPCAC_23777</name>
</gene>
<dbReference type="GO" id="GO:0016757">
    <property type="term" value="F:glycosyltransferase activity"/>
    <property type="evidence" value="ECO:0007669"/>
    <property type="project" value="UniProtKB-UniRule"/>
</dbReference>
<keyword evidence="4 8" id="KW-0808">Transferase</keyword>
<dbReference type="Pfam" id="PF01697">
    <property type="entry name" value="Glyco_transf_92"/>
    <property type="match status" value="1"/>
</dbReference>
<feature type="non-terminal residue" evidence="9">
    <location>
        <position position="1"/>
    </location>
</feature>